<sequence length="142" mass="16260">MSRKFFAGGPLRSDYVMNHCEEEQRKEDGLEATPLERDAKTPPLHSPSWVPSQYVEEDLRCFIAVHENRNYQEFPSTIRRTPLVGNPVSASELRTRVRALSNTHYSPVIANGKLYFVSLESDAQTARSSTGKHTRVRSEFYE</sequence>
<dbReference type="AlphaFoldDB" id="A0A016UML2"/>
<evidence type="ECO:0000313" key="3">
    <source>
        <dbReference type="Proteomes" id="UP000024635"/>
    </source>
</evidence>
<evidence type="ECO:0000256" key="1">
    <source>
        <dbReference type="SAM" id="MobiDB-lite"/>
    </source>
</evidence>
<keyword evidence="3" id="KW-1185">Reference proteome</keyword>
<dbReference type="OrthoDB" id="5829559at2759"/>
<dbReference type="EMBL" id="JARK01001369">
    <property type="protein sequence ID" value="EYC16619.1"/>
    <property type="molecule type" value="Genomic_DNA"/>
</dbReference>
<feature type="region of interest" description="Disordered" evidence="1">
    <location>
        <begin position="22"/>
        <end position="49"/>
    </location>
</feature>
<dbReference type="Proteomes" id="UP000024635">
    <property type="component" value="Unassembled WGS sequence"/>
</dbReference>
<gene>
    <name evidence="2" type="primary">Acey_s0033.g2751</name>
    <name evidence="2" type="ORF">Y032_0033g2751</name>
</gene>
<evidence type="ECO:0000313" key="2">
    <source>
        <dbReference type="EMBL" id="EYC16619.1"/>
    </source>
</evidence>
<proteinExistence type="predicted"/>
<reference evidence="3" key="1">
    <citation type="journal article" date="2015" name="Nat. Genet.">
        <title>The genome and transcriptome of the zoonotic hookworm Ancylostoma ceylanicum identify infection-specific gene families.</title>
        <authorList>
            <person name="Schwarz E.M."/>
            <person name="Hu Y."/>
            <person name="Antoshechkin I."/>
            <person name="Miller M.M."/>
            <person name="Sternberg P.W."/>
            <person name="Aroian R.V."/>
        </authorList>
    </citation>
    <scope>NUCLEOTIDE SEQUENCE</scope>
    <source>
        <strain evidence="3">HY135</strain>
    </source>
</reference>
<protein>
    <submittedName>
        <fullName evidence="2">Uncharacterized protein</fullName>
    </submittedName>
</protein>
<feature type="compositionally biased region" description="Basic and acidic residues" evidence="1">
    <location>
        <begin position="22"/>
        <end position="40"/>
    </location>
</feature>
<organism evidence="2 3">
    <name type="scientific">Ancylostoma ceylanicum</name>
    <dbReference type="NCBI Taxonomy" id="53326"/>
    <lineage>
        <taxon>Eukaryota</taxon>
        <taxon>Metazoa</taxon>
        <taxon>Ecdysozoa</taxon>
        <taxon>Nematoda</taxon>
        <taxon>Chromadorea</taxon>
        <taxon>Rhabditida</taxon>
        <taxon>Rhabditina</taxon>
        <taxon>Rhabditomorpha</taxon>
        <taxon>Strongyloidea</taxon>
        <taxon>Ancylostomatidae</taxon>
        <taxon>Ancylostomatinae</taxon>
        <taxon>Ancylostoma</taxon>
    </lineage>
</organism>
<comment type="caution">
    <text evidence="2">The sequence shown here is derived from an EMBL/GenBank/DDBJ whole genome shotgun (WGS) entry which is preliminary data.</text>
</comment>
<dbReference type="STRING" id="53326.A0A016UML2"/>
<name>A0A016UML2_9BILA</name>
<accession>A0A016UML2</accession>